<evidence type="ECO:0000256" key="2">
    <source>
        <dbReference type="ARBA" id="ARBA00013457"/>
    </source>
</evidence>
<dbReference type="SUPFAM" id="SSF51412">
    <property type="entry name" value="Inosine monophosphate dehydrogenase (IMPDH)"/>
    <property type="match status" value="1"/>
</dbReference>
<dbReference type="eggNOG" id="COG2070">
    <property type="taxonomic scope" value="Bacteria"/>
</dbReference>
<dbReference type="KEGG" id="eha:Ethha_2231"/>
<comment type="function">
    <text evidence="1">Nitronate monooxygenase that uses molecular oxygen to catalyze the oxidative denitrification of alkyl nitronates. Acts on propionate 3-nitronate (P3N), the presumed physiological substrate. Probably functions in the detoxification of P3N, a metabolic poison produced by plants and fungi as a defense mechanism.</text>
</comment>
<keyword evidence="7" id="KW-1185">Reference proteome</keyword>
<dbReference type="STRING" id="663278.Ethha_2231"/>
<dbReference type="RefSeq" id="WP_013486094.1">
    <property type="nucleotide sequence ID" value="NC_014828.1"/>
</dbReference>
<dbReference type="InterPro" id="IPR004136">
    <property type="entry name" value="NMO"/>
</dbReference>
<sequence length="365" mass="39185">MAPYFDQSPMMIGDLTIRTPLVQGGMGVGVSLAGLASAVANEGGVGVLSAAGLGMVHGTGFSPEDNAAAVKKEIRLARSKTSGVLGINIMVALSDYGQTVKAAIEEGIDIIFSGAGLPLNLPSYVPKGCHTKLVPIVSSARAASIVTRRWTERYSYTPDAFVVEGPLAGGHLGFHTEQIDDPSYRLENLVSEVLHVLHPIQMRTKRNIPVIAAGGIFSGADIKRFFDLGASGVQMATRFVATEECDVDPAFKEAYVNCRKEDIGIIQSPVGMPGRAIKNTFLKKVVLGEKHPSDCPFHCIVTCKQQNSPYCIFKALINARKGNFENGFAFIGANGWKVKEIVSVKALFEELSREYHFEGKLQANA</sequence>
<dbReference type="AlphaFoldDB" id="E6U4D9"/>
<dbReference type="PANTHER" id="PTHR32332">
    <property type="entry name" value="2-NITROPROPANE DIOXYGENASE"/>
    <property type="match status" value="1"/>
</dbReference>
<keyword evidence="4" id="KW-0288">FMN</keyword>
<evidence type="ECO:0000256" key="5">
    <source>
        <dbReference type="ARBA" id="ARBA00023002"/>
    </source>
</evidence>
<dbReference type="GO" id="GO:0018580">
    <property type="term" value="F:nitronate monooxygenase activity"/>
    <property type="evidence" value="ECO:0007669"/>
    <property type="project" value="InterPro"/>
</dbReference>
<dbReference type="HOGENOM" id="CLU_038732_0_1_9"/>
<dbReference type="Gene3D" id="3.20.20.70">
    <property type="entry name" value="Aldolase class I"/>
    <property type="match status" value="1"/>
</dbReference>
<dbReference type="GO" id="GO:0051213">
    <property type="term" value="F:dioxygenase activity"/>
    <property type="evidence" value="ECO:0007669"/>
    <property type="project" value="UniProtKB-KW"/>
</dbReference>
<evidence type="ECO:0000256" key="4">
    <source>
        <dbReference type="ARBA" id="ARBA00022643"/>
    </source>
</evidence>
<reference evidence="6 7" key="1">
    <citation type="submission" date="2010-12" db="EMBL/GenBank/DDBJ databases">
        <title>Complete sequence of Ethanoligenens harbinense YUAN-3.</title>
        <authorList>
            <person name="Lucas S."/>
            <person name="Copeland A."/>
            <person name="Lapidus A."/>
            <person name="Cheng J.-F."/>
            <person name="Bruce D."/>
            <person name="Goodwin L."/>
            <person name="Pitluck S."/>
            <person name="Chertkov O."/>
            <person name="Misra M."/>
            <person name="Detter J.C."/>
            <person name="Han C."/>
            <person name="Tapia R."/>
            <person name="Land M."/>
            <person name="Hauser L."/>
            <person name="Jeffries C."/>
            <person name="Kyrpides N."/>
            <person name="Ivanova N."/>
            <person name="Mikhailova N."/>
            <person name="Wang A."/>
            <person name="Mouttaki H."/>
            <person name="He Z."/>
            <person name="Zhou J."/>
            <person name="Hemme C.L."/>
            <person name="Woyke T."/>
        </authorList>
    </citation>
    <scope>NUCLEOTIDE SEQUENCE [LARGE SCALE GENOMIC DNA]</scope>
    <source>
        <strain evidence="7">DSM 18485 / JCM 12961 / CGMCC 1.5033 / YUAN-3</strain>
    </source>
</reference>
<keyword evidence="6" id="KW-0223">Dioxygenase</keyword>
<dbReference type="EMBL" id="CP002400">
    <property type="protein sequence ID" value="ADU27746.1"/>
    <property type="molecule type" value="Genomic_DNA"/>
</dbReference>
<evidence type="ECO:0000256" key="1">
    <source>
        <dbReference type="ARBA" id="ARBA00003535"/>
    </source>
</evidence>
<gene>
    <name evidence="6" type="ordered locus">Ethha_2231</name>
</gene>
<evidence type="ECO:0000313" key="6">
    <source>
        <dbReference type="EMBL" id="ADU27746.1"/>
    </source>
</evidence>
<dbReference type="PANTHER" id="PTHR32332:SF18">
    <property type="entry name" value="2-NITROPROPANE DIOXYGENASE"/>
    <property type="match status" value="1"/>
</dbReference>
<dbReference type="Proteomes" id="UP000001551">
    <property type="component" value="Chromosome"/>
</dbReference>
<keyword evidence="5" id="KW-0560">Oxidoreductase</keyword>
<dbReference type="Pfam" id="PF03060">
    <property type="entry name" value="NMO"/>
    <property type="match status" value="1"/>
</dbReference>
<dbReference type="InterPro" id="IPR013785">
    <property type="entry name" value="Aldolase_TIM"/>
</dbReference>
<dbReference type="CDD" id="cd04730">
    <property type="entry name" value="NPD_like"/>
    <property type="match status" value="1"/>
</dbReference>
<accession>E6U4D9</accession>
<keyword evidence="3" id="KW-0285">Flavoprotein</keyword>
<name>E6U4D9_ETHHY</name>
<evidence type="ECO:0000256" key="3">
    <source>
        <dbReference type="ARBA" id="ARBA00022630"/>
    </source>
</evidence>
<evidence type="ECO:0000313" key="7">
    <source>
        <dbReference type="Proteomes" id="UP000001551"/>
    </source>
</evidence>
<organism evidence="6 7">
    <name type="scientific">Ethanoligenens harbinense (strain DSM 18485 / JCM 12961 / CGMCC 1.5033 / YUAN-3)</name>
    <dbReference type="NCBI Taxonomy" id="663278"/>
    <lineage>
        <taxon>Bacteria</taxon>
        <taxon>Bacillati</taxon>
        <taxon>Bacillota</taxon>
        <taxon>Clostridia</taxon>
        <taxon>Eubacteriales</taxon>
        <taxon>Oscillospiraceae</taxon>
        <taxon>Ethanoligenens</taxon>
    </lineage>
</organism>
<proteinExistence type="predicted"/>
<protein>
    <recommendedName>
        <fullName evidence="2">Probable nitronate monooxygenase</fullName>
    </recommendedName>
</protein>